<dbReference type="EMBL" id="VIKU02000007">
    <property type="protein sequence ID" value="NHF61355.1"/>
    <property type="molecule type" value="Genomic_DNA"/>
</dbReference>
<evidence type="ECO:0000313" key="1">
    <source>
        <dbReference type="EMBL" id="NHF61355.1"/>
    </source>
</evidence>
<comment type="caution">
    <text evidence="1">The sequence shown here is derived from an EMBL/GenBank/DDBJ whole genome shotgun (WGS) entry which is preliminary data.</text>
</comment>
<protein>
    <submittedName>
        <fullName evidence="1">DUF4177 domain-containing protein</fullName>
    </submittedName>
</protein>
<proteinExistence type="predicted"/>
<reference evidence="1" key="2">
    <citation type="submission" date="2020-03" db="EMBL/GenBank/DDBJ databases">
        <title>Flavobacteriaceae bacterium strain TP-CH-4, a member of the family Flavobacteriaceae isolated from a deep-sea seamount.</title>
        <authorList>
            <person name="Zhang D.-C."/>
        </authorList>
    </citation>
    <scope>NUCLEOTIDE SEQUENCE</scope>
    <source>
        <strain evidence="1">TP-CH-4</strain>
    </source>
</reference>
<dbReference type="Proteomes" id="UP000707206">
    <property type="component" value="Unassembled WGS sequence"/>
</dbReference>
<reference evidence="1" key="1">
    <citation type="submission" date="2019-07" db="EMBL/GenBank/DDBJ databases">
        <authorList>
            <person name="De-Chao Zhang Q."/>
        </authorList>
    </citation>
    <scope>NUCLEOTIDE SEQUENCE</scope>
    <source>
        <strain evidence="1">TP-CH-4</strain>
    </source>
</reference>
<dbReference type="InterPro" id="IPR025234">
    <property type="entry name" value="YjzH-like"/>
</dbReference>
<dbReference type="Pfam" id="PF13783">
    <property type="entry name" value="DUF4177"/>
    <property type="match status" value="1"/>
</dbReference>
<sequence length="56" mass="6492">MKEYKIIKQKTKVFGDNDATFEKELNDYARLGWQVTSAVMPSHSTAMKVILERTKN</sequence>
<name>A0A967AXY6_9FLAO</name>
<organism evidence="1 2">
    <name type="scientific">Pelagihabitans pacificus</name>
    <dbReference type="NCBI Taxonomy" id="2696054"/>
    <lineage>
        <taxon>Bacteria</taxon>
        <taxon>Pseudomonadati</taxon>
        <taxon>Bacteroidota</taxon>
        <taxon>Flavobacteriia</taxon>
        <taxon>Flavobacteriales</taxon>
        <taxon>Flavobacteriaceae</taxon>
        <taxon>Pelagihabitans</taxon>
    </lineage>
</organism>
<accession>A0A967AXY6</accession>
<keyword evidence="2" id="KW-1185">Reference proteome</keyword>
<dbReference type="AlphaFoldDB" id="A0A967AXY6"/>
<evidence type="ECO:0000313" key="2">
    <source>
        <dbReference type="Proteomes" id="UP000707206"/>
    </source>
</evidence>
<gene>
    <name evidence="1" type="ORF">FK220_018520</name>
</gene>
<dbReference type="RefSeq" id="WP_152575853.1">
    <property type="nucleotide sequence ID" value="NZ_VIKU02000007.1"/>
</dbReference>